<protein>
    <recommendedName>
        <fullName evidence="8">Major facilitator superfamily (MFS) profile domain-containing protein</fullName>
    </recommendedName>
</protein>
<dbReference type="Gene3D" id="1.20.1250.20">
    <property type="entry name" value="MFS general substrate transporter like domains"/>
    <property type="match status" value="2"/>
</dbReference>
<evidence type="ECO:0000256" key="7">
    <source>
        <dbReference type="SAM" id="Phobius"/>
    </source>
</evidence>
<feature type="transmembrane region" description="Helical" evidence="7">
    <location>
        <begin position="21"/>
        <end position="42"/>
    </location>
</feature>
<evidence type="ECO:0000256" key="4">
    <source>
        <dbReference type="ARBA" id="ARBA00022989"/>
    </source>
</evidence>
<dbReference type="GO" id="GO:0016020">
    <property type="term" value="C:membrane"/>
    <property type="evidence" value="ECO:0007669"/>
    <property type="project" value="UniProtKB-SubCell"/>
</dbReference>
<feature type="transmembrane region" description="Helical" evidence="7">
    <location>
        <begin position="121"/>
        <end position="145"/>
    </location>
</feature>
<dbReference type="GO" id="GO:0022857">
    <property type="term" value="F:transmembrane transporter activity"/>
    <property type="evidence" value="ECO:0007669"/>
    <property type="project" value="InterPro"/>
</dbReference>
<dbReference type="GeneID" id="34616401"/>
<feature type="transmembrane region" description="Helical" evidence="7">
    <location>
        <begin position="300"/>
        <end position="320"/>
    </location>
</feature>
<dbReference type="AlphaFoldDB" id="A0A1L9S8V6"/>
<feature type="transmembrane region" description="Helical" evidence="7">
    <location>
        <begin position="421"/>
        <end position="440"/>
    </location>
</feature>
<feature type="transmembrane region" description="Helical" evidence="7">
    <location>
        <begin position="260"/>
        <end position="280"/>
    </location>
</feature>
<dbReference type="STRING" id="1073090.A0A1L9S8V6"/>
<dbReference type="InterPro" id="IPR011701">
    <property type="entry name" value="MFS"/>
</dbReference>
<feature type="transmembrane region" description="Helical" evidence="7">
    <location>
        <begin position="62"/>
        <end position="84"/>
    </location>
</feature>
<name>A0A1L9S8V6_9EURO</name>
<dbReference type="FunFam" id="1.20.1250.20:FF:000065">
    <property type="entry name" value="Putative MFS pantothenate transporter"/>
    <property type="match status" value="1"/>
</dbReference>
<keyword evidence="10" id="KW-1185">Reference proteome</keyword>
<comment type="similarity">
    <text evidence="6">Belongs to the major facilitator superfamily. Allantoate permease family.</text>
</comment>
<evidence type="ECO:0000313" key="9">
    <source>
        <dbReference type="EMBL" id="OJJ43593.1"/>
    </source>
</evidence>
<dbReference type="InterPro" id="IPR020846">
    <property type="entry name" value="MFS_dom"/>
</dbReference>
<feature type="transmembrane region" description="Helical" evidence="7">
    <location>
        <begin position="327"/>
        <end position="347"/>
    </location>
</feature>
<evidence type="ECO:0000256" key="5">
    <source>
        <dbReference type="ARBA" id="ARBA00023136"/>
    </source>
</evidence>
<comment type="subcellular location">
    <subcellularLocation>
        <location evidence="1">Membrane</location>
        <topology evidence="1">Multi-pass membrane protein</topology>
    </subcellularLocation>
</comment>
<organism evidence="9 10">
    <name type="scientific">Penicilliopsis zonata CBS 506.65</name>
    <dbReference type="NCBI Taxonomy" id="1073090"/>
    <lineage>
        <taxon>Eukaryota</taxon>
        <taxon>Fungi</taxon>
        <taxon>Dikarya</taxon>
        <taxon>Ascomycota</taxon>
        <taxon>Pezizomycotina</taxon>
        <taxon>Eurotiomycetes</taxon>
        <taxon>Eurotiomycetidae</taxon>
        <taxon>Eurotiales</taxon>
        <taxon>Aspergillaceae</taxon>
        <taxon>Penicilliopsis</taxon>
    </lineage>
</organism>
<dbReference type="EMBL" id="KV878351">
    <property type="protein sequence ID" value="OJJ43593.1"/>
    <property type="molecule type" value="Genomic_DNA"/>
</dbReference>
<evidence type="ECO:0000259" key="8">
    <source>
        <dbReference type="PROSITE" id="PS50850"/>
    </source>
</evidence>
<dbReference type="SUPFAM" id="SSF103473">
    <property type="entry name" value="MFS general substrate transporter"/>
    <property type="match status" value="1"/>
</dbReference>
<evidence type="ECO:0000256" key="6">
    <source>
        <dbReference type="ARBA" id="ARBA00037968"/>
    </source>
</evidence>
<gene>
    <name evidence="9" type="ORF">ASPZODRAFT_73970</name>
</gene>
<evidence type="ECO:0000256" key="2">
    <source>
        <dbReference type="ARBA" id="ARBA00022448"/>
    </source>
</evidence>
<dbReference type="RefSeq" id="XP_022578103.1">
    <property type="nucleotide sequence ID" value="XM_022729937.1"/>
</dbReference>
<keyword evidence="5 7" id="KW-0472">Membrane</keyword>
<keyword evidence="2" id="KW-0813">Transport</keyword>
<feature type="transmembrane region" description="Helical" evidence="7">
    <location>
        <begin position="189"/>
        <end position="211"/>
    </location>
</feature>
<accession>A0A1L9S8V6</accession>
<dbReference type="Pfam" id="PF07690">
    <property type="entry name" value="MFS_1"/>
    <property type="match status" value="1"/>
</dbReference>
<keyword evidence="4 7" id="KW-1133">Transmembrane helix</keyword>
<dbReference type="PROSITE" id="PS50850">
    <property type="entry name" value="MFS"/>
    <property type="match status" value="1"/>
</dbReference>
<dbReference type="InterPro" id="IPR036259">
    <property type="entry name" value="MFS_trans_sf"/>
</dbReference>
<feature type="transmembrane region" description="Helical" evidence="7">
    <location>
        <begin position="385"/>
        <end position="409"/>
    </location>
</feature>
<dbReference type="PANTHER" id="PTHR43791:SF43">
    <property type="entry name" value="MAJOR FACILITATOR SUPERFAMILY (MFS) PROFILE DOMAIN-CONTAINING PROTEIN"/>
    <property type="match status" value="1"/>
</dbReference>
<dbReference type="Proteomes" id="UP000184188">
    <property type="component" value="Unassembled WGS sequence"/>
</dbReference>
<dbReference type="VEuPathDB" id="FungiDB:ASPZODRAFT_73970"/>
<feature type="transmembrane region" description="Helical" evidence="7">
    <location>
        <begin position="353"/>
        <end position="373"/>
    </location>
</feature>
<dbReference type="PANTHER" id="PTHR43791">
    <property type="entry name" value="PERMEASE-RELATED"/>
    <property type="match status" value="1"/>
</dbReference>
<proteinExistence type="inferred from homology"/>
<feature type="domain" description="Major facilitator superfamily (MFS) profile" evidence="8">
    <location>
        <begin position="29"/>
        <end position="444"/>
    </location>
</feature>
<dbReference type="OrthoDB" id="3639251at2759"/>
<reference evidence="10" key="1">
    <citation type="journal article" date="2017" name="Genome Biol.">
        <title>Comparative genomics reveals high biological diversity and specific adaptations in the industrially and medically important fungal genus Aspergillus.</title>
        <authorList>
            <person name="de Vries R.P."/>
            <person name="Riley R."/>
            <person name="Wiebenga A."/>
            <person name="Aguilar-Osorio G."/>
            <person name="Amillis S."/>
            <person name="Uchima C.A."/>
            <person name="Anderluh G."/>
            <person name="Asadollahi M."/>
            <person name="Askin M."/>
            <person name="Barry K."/>
            <person name="Battaglia E."/>
            <person name="Bayram O."/>
            <person name="Benocci T."/>
            <person name="Braus-Stromeyer S.A."/>
            <person name="Caldana C."/>
            <person name="Canovas D."/>
            <person name="Cerqueira G.C."/>
            <person name="Chen F."/>
            <person name="Chen W."/>
            <person name="Choi C."/>
            <person name="Clum A."/>
            <person name="Dos Santos R.A."/>
            <person name="Damasio A.R."/>
            <person name="Diallinas G."/>
            <person name="Emri T."/>
            <person name="Fekete E."/>
            <person name="Flipphi M."/>
            <person name="Freyberg S."/>
            <person name="Gallo A."/>
            <person name="Gournas C."/>
            <person name="Habgood R."/>
            <person name="Hainaut M."/>
            <person name="Harispe M.L."/>
            <person name="Henrissat B."/>
            <person name="Hilden K.S."/>
            <person name="Hope R."/>
            <person name="Hossain A."/>
            <person name="Karabika E."/>
            <person name="Karaffa L."/>
            <person name="Karanyi Z."/>
            <person name="Krasevec N."/>
            <person name="Kuo A."/>
            <person name="Kusch H."/>
            <person name="LaButti K."/>
            <person name="Lagendijk E.L."/>
            <person name="Lapidus A."/>
            <person name="Levasseur A."/>
            <person name="Lindquist E."/>
            <person name="Lipzen A."/>
            <person name="Logrieco A.F."/>
            <person name="MacCabe A."/>
            <person name="Maekelae M.R."/>
            <person name="Malavazi I."/>
            <person name="Melin P."/>
            <person name="Meyer V."/>
            <person name="Mielnichuk N."/>
            <person name="Miskei M."/>
            <person name="Molnar A.P."/>
            <person name="Mule G."/>
            <person name="Ngan C.Y."/>
            <person name="Orejas M."/>
            <person name="Orosz E."/>
            <person name="Ouedraogo J.P."/>
            <person name="Overkamp K.M."/>
            <person name="Park H.-S."/>
            <person name="Perrone G."/>
            <person name="Piumi F."/>
            <person name="Punt P.J."/>
            <person name="Ram A.F."/>
            <person name="Ramon A."/>
            <person name="Rauscher S."/>
            <person name="Record E."/>
            <person name="Riano-Pachon D.M."/>
            <person name="Robert V."/>
            <person name="Roehrig J."/>
            <person name="Ruller R."/>
            <person name="Salamov A."/>
            <person name="Salih N.S."/>
            <person name="Samson R.A."/>
            <person name="Sandor E."/>
            <person name="Sanguinetti M."/>
            <person name="Schuetze T."/>
            <person name="Sepcic K."/>
            <person name="Shelest E."/>
            <person name="Sherlock G."/>
            <person name="Sophianopoulou V."/>
            <person name="Squina F.M."/>
            <person name="Sun H."/>
            <person name="Susca A."/>
            <person name="Todd R.B."/>
            <person name="Tsang A."/>
            <person name="Unkles S.E."/>
            <person name="van de Wiele N."/>
            <person name="van Rossen-Uffink D."/>
            <person name="Oliveira J.V."/>
            <person name="Vesth T.C."/>
            <person name="Visser J."/>
            <person name="Yu J.-H."/>
            <person name="Zhou M."/>
            <person name="Andersen M.R."/>
            <person name="Archer D.B."/>
            <person name="Baker S.E."/>
            <person name="Benoit I."/>
            <person name="Brakhage A.A."/>
            <person name="Braus G.H."/>
            <person name="Fischer R."/>
            <person name="Frisvad J.C."/>
            <person name="Goldman G.H."/>
            <person name="Houbraken J."/>
            <person name="Oakley B."/>
            <person name="Pocsi I."/>
            <person name="Scazzocchio C."/>
            <person name="Seiboth B."/>
            <person name="vanKuyk P.A."/>
            <person name="Wortman J."/>
            <person name="Dyer P.S."/>
            <person name="Grigoriev I.V."/>
        </authorList>
    </citation>
    <scope>NUCLEOTIDE SEQUENCE [LARGE SCALE GENOMIC DNA]</scope>
    <source>
        <strain evidence="10">CBS 506.65</strain>
    </source>
</reference>
<evidence type="ECO:0000256" key="1">
    <source>
        <dbReference type="ARBA" id="ARBA00004141"/>
    </source>
</evidence>
<evidence type="ECO:0000256" key="3">
    <source>
        <dbReference type="ARBA" id="ARBA00022692"/>
    </source>
</evidence>
<sequence>MKLLGYLWDSLDDKPVEEHRLVRRLDTFYLIWACLYYFVMYLDSTNVSNAYVSGMQDDLHMYGNQLNILTTCWTVGYILGTLPSQLVQMKVRPSRWLPALELLWGALVMCMAAAPNVKSLYALRFLIGLCEASAYPGMMTLLGSWYTPQELGKRSVIFQQSSAAAQMFSGFLQAGIYNGMNGTAHLPGWRWLFIFDGIISIPIALAGFWLIPDSPATSRVFYLNETDRQVAQTRLQRVGRATHKGFSWEVLRSTATKWPLYVMVIPYVCYVLALHIASYMNLWLESLEIYTVAQINVIPSGGYAVEIVCALCFAIISDAIGKRWPIIMFGAAMGLLGGTLLSVWTGIPVGLKYVAWFLTFAPVGTGALLFAWGNELCSGSAEERAILLGWLNTMGYVFYAWVPVLIYPASQAPEYKVGYKVNAALWGVYLLGIPVILWFARRFPLEQREDPEVESVTFDKV</sequence>
<keyword evidence="3 7" id="KW-0812">Transmembrane</keyword>
<evidence type="ECO:0000313" key="10">
    <source>
        <dbReference type="Proteomes" id="UP000184188"/>
    </source>
</evidence>